<dbReference type="PANTHER" id="PTHR46644">
    <property type="entry name" value="DNA REPAIR PROTEIN XRCC2"/>
    <property type="match status" value="1"/>
</dbReference>
<dbReference type="Gene3D" id="3.40.50.300">
    <property type="entry name" value="P-loop containing nucleotide triphosphate hydrolases"/>
    <property type="match status" value="1"/>
</dbReference>
<dbReference type="InterPro" id="IPR030547">
    <property type="entry name" value="XRCC2"/>
</dbReference>
<evidence type="ECO:0000313" key="2">
    <source>
        <dbReference type="Proteomes" id="UP000799537"/>
    </source>
</evidence>
<keyword evidence="2" id="KW-1185">Reference proteome</keyword>
<name>A0A6A6CS85_ZASCE</name>
<accession>A0A6A6CS85</accession>
<dbReference type="GO" id="GO:0000400">
    <property type="term" value="F:four-way junction DNA binding"/>
    <property type="evidence" value="ECO:0007669"/>
    <property type="project" value="TreeGrafter"/>
</dbReference>
<dbReference type="GO" id="GO:0005657">
    <property type="term" value="C:replication fork"/>
    <property type="evidence" value="ECO:0007669"/>
    <property type="project" value="InterPro"/>
</dbReference>
<evidence type="ECO:0008006" key="3">
    <source>
        <dbReference type="Google" id="ProtNLM"/>
    </source>
</evidence>
<dbReference type="RefSeq" id="XP_033670824.1">
    <property type="nucleotide sequence ID" value="XM_033804993.1"/>
</dbReference>
<dbReference type="GO" id="GO:0033063">
    <property type="term" value="C:Rad51B-Rad51C-Rad51D-XRCC2 complex"/>
    <property type="evidence" value="ECO:0007669"/>
    <property type="project" value="InterPro"/>
</dbReference>
<dbReference type="GO" id="GO:0005815">
    <property type="term" value="C:microtubule organizing center"/>
    <property type="evidence" value="ECO:0007669"/>
    <property type="project" value="TreeGrafter"/>
</dbReference>
<gene>
    <name evidence="1" type="ORF">M409DRAFT_19552</name>
</gene>
<dbReference type="InterPro" id="IPR027417">
    <property type="entry name" value="P-loop_NTPase"/>
</dbReference>
<dbReference type="CDD" id="cd19490">
    <property type="entry name" value="XRCC2"/>
    <property type="match status" value="1"/>
</dbReference>
<dbReference type="PANTHER" id="PTHR46644:SF2">
    <property type="entry name" value="DNA REPAIR PROTEIN XRCC2"/>
    <property type="match status" value="1"/>
</dbReference>
<organism evidence="1 2">
    <name type="scientific">Zasmidium cellare ATCC 36951</name>
    <dbReference type="NCBI Taxonomy" id="1080233"/>
    <lineage>
        <taxon>Eukaryota</taxon>
        <taxon>Fungi</taxon>
        <taxon>Dikarya</taxon>
        <taxon>Ascomycota</taxon>
        <taxon>Pezizomycotina</taxon>
        <taxon>Dothideomycetes</taxon>
        <taxon>Dothideomycetidae</taxon>
        <taxon>Mycosphaerellales</taxon>
        <taxon>Mycosphaerellaceae</taxon>
        <taxon>Zasmidium</taxon>
    </lineage>
</organism>
<dbReference type="AlphaFoldDB" id="A0A6A6CS85"/>
<dbReference type="Proteomes" id="UP000799537">
    <property type="component" value="Unassembled WGS sequence"/>
</dbReference>
<dbReference type="EMBL" id="ML993586">
    <property type="protein sequence ID" value="KAF2169935.1"/>
    <property type="molecule type" value="Genomic_DNA"/>
</dbReference>
<evidence type="ECO:0000313" key="1">
    <source>
        <dbReference type="EMBL" id="KAF2169935.1"/>
    </source>
</evidence>
<dbReference type="SUPFAM" id="SSF52540">
    <property type="entry name" value="P-loop containing nucleoside triphosphate hydrolases"/>
    <property type="match status" value="1"/>
</dbReference>
<sequence>MGAEDLGKRLLAEVQVEEVGLDEILSTLRLDDASTRSYFGLPTLDSLVQTAIDLRASTTKAQPTAPIIELTSTSPASGKTHLLYHLTALAVLPTSLGGHQACVAIIDADNKFSIPRLAQHMARLCHSKTTSPEALQATITTSLTHIHIFHPQSLPSTIATVQSLQSYLFNANRHHSFDRAVAFIALESAAAFYWQAKSDAEEASLHPSSAQPSGYVQLAGALKNAGRILNTPILFTCWDMSSAKKGSSFGQDIRSYRSSLPPPWQTLPTLRLVVRRIPVRKLPVEIGVEEALREGEMRQKVVELGRFECFVNEWGLDERSMQRFQANGGGFEFRIRGDGVHFDEEKDG</sequence>
<protein>
    <recommendedName>
        <fullName evidence="3">DNA recombination and repair protein Rad51-like C-terminal domain-containing protein</fullName>
    </recommendedName>
</protein>
<dbReference type="GeneID" id="54558265"/>
<dbReference type="GO" id="GO:0000724">
    <property type="term" value="P:double-strand break repair via homologous recombination"/>
    <property type="evidence" value="ECO:0007669"/>
    <property type="project" value="InterPro"/>
</dbReference>
<dbReference type="OrthoDB" id="420422at2759"/>
<dbReference type="GO" id="GO:0042148">
    <property type="term" value="P:DNA strand invasion"/>
    <property type="evidence" value="ECO:0007669"/>
    <property type="project" value="TreeGrafter"/>
</dbReference>
<reference evidence="1" key="1">
    <citation type="journal article" date="2020" name="Stud. Mycol.">
        <title>101 Dothideomycetes genomes: a test case for predicting lifestyles and emergence of pathogens.</title>
        <authorList>
            <person name="Haridas S."/>
            <person name="Albert R."/>
            <person name="Binder M."/>
            <person name="Bloem J."/>
            <person name="Labutti K."/>
            <person name="Salamov A."/>
            <person name="Andreopoulos B."/>
            <person name="Baker S."/>
            <person name="Barry K."/>
            <person name="Bills G."/>
            <person name="Bluhm B."/>
            <person name="Cannon C."/>
            <person name="Castanera R."/>
            <person name="Culley D."/>
            <person name="Daum C."/>
            <person name="Ezra D."/>
            <person name="Gonzalez J."/>
            <person name="Henrissat B."/>
            <person name="Kuo A."/>
            <person name="Liang C."/>
            <person name="Lipzen A."/>
            <person name="Lutzoni F."/>
            <person name="Magnuson J."/>
            <person name="Mondo S."/>
            <person name="Nolan M."/>
            <person name="Ohm R."/>
            <person name="Pangilinan J."/>
            <person name="Park H.-J."/>
            <person name="Ramirez L."/>
            <person name="Alfaro M."/>
            <person name="Sun H."/>
            <person name="Tritt A."/>
            <person name="Yoshinaga Y."/>
            <person name="Zwiers L.-H."/>
            <person name="Turgeon B."/>
            <person name="Goodwin S."/>
            <person name="Spatafora J."/>
            <person name="Crous P."/>
            <person name="Grigoriev I."/>
        </authorList>
    </citation>
    <scope>NUCLEOTIDE SEQUENCE</scope>
    <source>
        <strain evidence="1">ATCC 36951</strain>
    </source>
</reference>
<proteinExistence type="predicted"/>